<feature type="binding site" evidence="4">
    <location>
        <position position="57"/>
    </location>
    <ligand>
        <name>substrate</name>
    </ligand>
</feature>
<name>A0A0D6B0P4_RHOSU</name>
<evidence type="ECO:0000256" key="2">
    <source>
        <dbReference type="ARBA" id="ARBA00023235"/>
    </source>
</evidence>
<dbReference type="GO" id="GO:0005737">
    <property type="term" value="C:cytoplasm"/>
    <property type="evidence" value="ECO:0007669"/>
    <property type="project" value="TreeGrafter"/>
</dbReference>
<accession>A0A0D6B0P4</accession>
<evidence type="ECO:0000256" key="1">
    <source>
        <dbReference type="ARBA" id="ARBA00023152"/>
    </source>
</evidence>
<reference evidence="5 6" key="1">
    <citation type="submission" date="2015-02" db="EMBL/GenBank/DDBJ databases">
        <title>Genome sequene of Rhodovulum sulfidophilum DSM 2351.</title>
        <authorList>
            <person name="Nagao N."/>
        </authorList>
    </citation>
    <scope>NUCLEOTIDE SEQUENCE [LARGE SCALE GENOMIC DNA]</scope>
    <source>
        <strain evidence="5 6">DSM 2351</strain>
    </source>
</reference>
<proteinExistence type="predicted"/>
<dbReference type="InterPro" id="IPR050275">
    <property type="entry name" value="PGM_Phosphatase"/>
</dbReference>
<feature type="active site" description="Tele-phosphohistidine intermediate" evidence="3">
    <location>
        <position position="8"/>
    </location>
</feature>
<evidence type="ECO:0000313" key="6">
    <source>
        <dbReference type="Proteomes" id="UP000064912"/>
    </source>
</evidence>
<evidence type="ECO:0000313" key="5">
    <source>
        <dbReference type="EMBL" id="BAQ68269.1"/>
    </source>
</evidence>
<dbReference type="SMART" id="SM00855">
    <property type="entry name" value="PGAM"/>
    <property type="match status" value="1"/>
</dbReference>
<dbReference type="InterPro" id="IPR001345">
    <property type="entry name" value="PG/BPGM_mutase_AS"/>
</dbReference>
<dbReference type="KEGG" id="rsu:NHU_01105"/>
<dbReference type="eggNOG" id="COG0406">
    <property type="taxonomic scope" value="Bacteria"/>
</dbReference>
<dbReference type="PROSITE" id="PS00175">
    <property type="entry name" value="PG_MUTASE"/>
    <property type="match status" value="1"/>
</dbReference>
<dbReference type="GO" id="GO:0016791">
    <property type="term" value="F:phosphatase activity"/>
    <property type="evidence" value="ECO:0007669"/>
    <property type="project" value="TreeGrafter"/>
</dbReference>
<dbReference type="InterPro" id="IPR013078">
    <property type="entry name" value="His_Pase_superF_clade-1"/>
</dbReference>
<evidence type="ECO:0008006" key="7">
    <source>
        <dbReference type="Google" id="ProtNLM"/>
    </source>
</evidence>
<keyword evidence="2" id="KW-0413">Isomerase</keyword>
<feature type="binding site" evidence="4">
    <location>
        <position position="89"/>
    </location>
    <ligand>
        <name>substrate</name>
    </ligand>
</feature>
<dbReference type="Gene3D" id="3.40.50.1240">
    <property type="entry name" value="Phosphoglycerate mutase-like"/>
    <property type="match status" value="1"/>
</dbReference>
<dbReference type="SUPFAM" id="SSF53254">
    <property type="entry name" value="Phosphoglycerate mutase-like"/>
    <property type="match status" value="1"/>
</dbReference>
<dbReference type="AlphaFoldDB" id="A0A0D6B0P4"/>
<keyword evidence="1" id="KW-0324">Glycolysis</keyword>
<protein>
    <recommendedName>
        <fullName evidence="7">Histidine phosphatase family protein</fullName>
    </recommendedName>
</protein>
<organism evidence="5 6">
    <name type="scientific">Rhodovulum sulfidophilum</name>
    <name type="common">Rhodobacter sulfidophilus</name>
    <dbReference type="NCBI Taxonomy" id="35806"/>
    <lineage>
        <taxon>Bacteria</taxon>
        <taxon>Pseudomonadati</taxon>
        <taxon>Pseudomonadota</taxon>
        <taxon>Alphaproteobacteria</taxon>
        <taxon>Rhodobacterales</taxon>
        <taxon>Paracoccaceae</taxon>
        <taxon>Rhodovulum</taxon>
    </lineage>
</organism>
<feature type="binding site" evidence="4">
    <location>
        <begin position="7"/>
        <end position="14"/>
    </location>
    <ligand>
        <name>substrate</name>
    </ligand>
</feature>
<feature type="active site" description="Proton donor/acceptor" evidence="3">
    <location>
        <position position="78"/>
    </location>
</feature>
<evidence type="ECO:0000256" key="3">
    <source>
        <dbReference type="PIRSR" id="PIRSR613078-1"/>
    </source>
</evidence>
<dbReference type="PANTHER" id="PTHR48100:SF1">
    <property type="entry name" value="HISTIDINE PHOSPHATASE FAMILY PROTEIN-RELATED"/>
    <property type="match status" value="1"/>
</dbReference>
<dbReference type="PATRIC" id="fig|35806.4.peg.1133"/>
<dbReference type="CDD" id="cd07067">
    <property type="entry name" value="HP_PGM_like"/>
    <property type="match status" value="1"/>
</dbReference>
<dbReference type="InterPro" id="IPR029033">
    <property type="entry name" value="His_PPase_superfam"/>
</dbReference>
<dbReference type="Pfam" id="PF00300">
    <property type="entry name" value="His_Phos_1"/>
    <property type="match status" value="1"/>
</dbReference>
<gene>
    <name evidence="5" type="ORF">NHU_01105</name>
</gene>
<evidence type="ECO:0000256" key="4">
    <source>
        <dbReference type="PIRSR" id="PIRSR613078-2"/>
    </source>
</evidence>
<dbReference type="PANTHER" id="PTHR48100">
    <property type="entry name" value="BROAD-SPECIFICITY PHOSPHATASE YOR283W-RELATED"/>
    <property type="match status" value="1"/>
</dbReference>
<dbReference type="Proteomes" id="UP000064912">
    <property type="component" value="Chromosome"/>
</dbReference>
<dbReference type="EMBL" id="AP014800">
    <property type="protein sequence ID" value="BAQ68269.1"/>
    <property type="molecule type" value="Genomic_DNA"/>
</dbReference>
<sequence length="202" mass="22043">MRLILLRHGETLWNAEKRLQGHDNSPLSPRGIEQARAIVPRLGALSPARVVTSDLGRVRQTAEIVGHADAPFDDRLREIDMGEWTGLRKDALIAEKAELYGAWRAGRYTPAGGETWDGFVSRITSALSDWLYAGQGDLLAIVHSGVVRAACFGFLGLKPAHLLPVTPGHLTILDFDDVRDAAPPRLEAYNLGEFGPDTDVAD</sequence>